<dbReference type="AlphaFoldDB" id="A0A7H1N2J1"/>
<name>A0A7H1N2J1_9PROT</name>
<sequence>MGVNHDSIVAFDGVGAAAGDQIDLSLIDASTLVAGNQAFTFIGTAAFSGVAGQLHVVASGTNTLVQGDINGDKVADFEILVQDGTVLPSQWVAGDFIL</sequence>
<evidence type="ECO:0000313" key="1">
    <source>
        <dbReference type="EMBL" id="QNT69927.1"/>
    </source>
</evidence>
<proteinExistence type="predicted"/>
<accession>A0A7H1N2J1</accession>
<dbReference type="KEGG" id="dvn:HQ394_12075"/>
<keyword evidence="2" id="KW-1185">Reference proteome</keyword>
<dbReference type="InterPro" id="IPR011049">
    <property type="entry name" value="Serralysin-like_metalloprot_C"/>
</dbReference>
<protein>
    <submittedName>
        <fullName evidence="1">Uncharacterized protein</fullName>
    </submittedName>
</protein>
<dbReference type="RefSeq" id="WP_190260438.1">
    <property type="nucleotide sequence ID" value="NZ_CP053923.1"/>
</dbReference>
<reference evidence="1 2" key="1">
    <citation type="submission" date="2020-05" db="EMBL/GenBank/DDBJ databases">
        <title>Complete closed genome sequence of Defluviicoccus vanus.</title>
        <authorList>
            <person name="Bessarab I."/>
            <person name="Arumugam K."/>
            <person name="Maszenan A.M."/>
            <person name="Seviour R.J."/>
            <person name="Williams R.B."/>
        </authorList>
    </citation>
    <scope>NUCLEOTIDE SEQUENCE [LARGE SCALE GENOMIC DNA]</scope>
    <source>
        <strain evidence="1 2">Ben 114</strain>
    </source>
</reference>
<evidence type="ECO:0000313" key="2">
    <source>
        <dbReference type="Proteomes" id="UP000516369"/>
    </source>
</evidence>
<dbReference type="Gene3D" id="2.150.10.10">
    <property type="entry name" value="Serralysin-like metalloprotease, C-terminal"/>
    <property type="match status" value="1"/>
</dbReference>
<organism evidence="1 2">
    <name type="scientific">Defluviicoccus vanus</name>
    <dbReference type="NCBI Taxonomy" id="111831"/>
    <lineage>
        <taxon>Bacteria</taxon>
        <taxon>Pseudomonadati</taxon>
        <taxon>Pseudomonadota</taxon>
        <taxon>Alphaproteobacteria</taxon>
        <taxon>Rhodospirillales</taxon>
        <taxon>Rhodospirillaceae</taxon>
        <taxon>Defluviicoccus</taxon>
    </lineage>
</organism>
<dbReference type="EMBL" id="CP053923">
    <property type="protein sequence ID" value="QNT69927.1"/>
    <property type="molecule type" value="Genomic_DNA"/>
</dbReference>
<gene>
    <name evidence="1" type="ORF">HQ394_12075</name>
</gene>
<dbReference type="Proteomes" id="UP000516369">
    <property type="component" value="Chromosome"/>
</dbReference>